<protein>
    <submittedName>
        <fullName evidence="2">Uncharacterized protein</fullName>
    </submittedName>
</protein>
<feature type="region of interest" description="Disordered" evidence="1">
    <location>
        <begin position="24"/>
        <end position="58"/>
    </location>
</feature>
<evidence type="ECO:0000256" key="1">
    <source>
        <dbReference type="SAM" id="MobiDB-lite"/>
    </source>
</evidence>
<sequence length="146" mass="15105">MGPGGPGYMPTPIYNPYYPHPGGGGFPDQYPTENTIVSPPMPAGAPYPPPPPPLDANGYPIVDPAAAVGYGAFPPMMGHVPSHGSAPPPYVVAAPADVIAPNTFTVENTSNNNIAGDKISNDDSIKTEERPAVEVSRREGQKTGQA</sequence>
<evidence type="ECO:0000313" key="2">
    <source>
        <dbReference type="EMBL" id="CAD8596183.1"/>
    </source>
</evidence>
<reference evidence="2" key="1">
    <citation type="submission" date="2021-01" db="EMBL/GenBank/DDBJ databases">
        <authorList>
            <person name="Corre E."/>
            <person name="Pelletier E."/>
            <person name="Niang G."/>
            <person name="Scheremetjew M."/>
            <person name="Finn R."/>
            <person name="Kale V."/>
            <person name="Holt S."/>
            <person name="Cochrane G."/>
            <person name="Meng A."/>
            <person name="Brown T."/>
            <person name="Cohen L."/>
        </authorList>
    </citation>
    <scope>NUCLEOTIDE SEQUENCE</scope>
</reference>
<gene>
    <name evidence="2" type="ORF">AGLA0713_LOCUS1011</name>
</gene>
<feature type="compositionally biased region" description="Pro residues" evidence="1">
    <location>
        <begin position="39"/>
        <end position="54"/>
    </location>
</feature>
<proteinExistence type="predicted"/>
<organism evidence="2">
    <name type="scientific">Asterionellopsis glacialis</name>
    <dbReference type="NCBI Taxonomy" id="33640"/>
    <lineage>
        <taxon>Eukaryota</taxon>
        <taxon>Sar</taxon>
        <taxon>Stramenopiles</taxon>
        <taxon>Ochrophyta</taxon>
        <taxon>Bacillariophyta</taxon>
        <taxon>Fragilariophyceae</taxon>
        <taxon>Fragilariophycidae</taxon>
        <taxon>Fragilariales</taxon>
        <taxon>Fragilariaceae</taxon>
        <taxon>Asterionellopsis</taxon>
    </lineage>
</organism>
<dbReference type="AlphaFoldDB" id="A0A7S0KZF1"/>
<dbReference type="EMBL" id="HBEX01001533">
    <property type="protein sequence ID" value="CAD8596183.1"/>
    <property type="molecule type" value="Transcribed_RNA"/>
</dbReference>
<feature type="region of interest" description="Disordered" evidence="1">
    <location>
        <begin position="107"/>
        <end position="146"/>
    </location>
</feature>
<accession>A0A7S0KZF1</accession>
<name>A0A7S0KZF1_9STRA</name>
<feature type="compositionally biased region" description="Basic and acidic residues" evidence="1">
    <location>
        <begin position="119"/>
        <end position="146"/>
    </location>
</feature>